<protein>
    <recommendedName>
        <fullName evidence="2">protein-tyrosine-phosphatase</fullName>
        <ecNumber evidence="2">3.1.3.48</ecNumber>
    </recommendedName>
</protein>
<evidence type="ECO:0000313" key="7">
    <source>
        <dbReference type="EMBL" id="SNS21727.1"/>
    </source>
</evidence>
<feature type="active site" description="Nucleophile" evidence="5">
    <location>
        <position position="16"/>
    </location>
</feature>
<proteinExistence type="inferred from homology"/>
<dbReference type="EMBL" id="FZOY01000001">
    <property type="protein sequence ID" value="SNS21727.1"/>
    <property type="molecule type" value="Genomic_DNA"/>
</dbReference>
<feature type="domain" description="Phosphotyrosine protein phosphatase I" evidence="6">
    <location>
        <begin position="10"/>
        <end position="154"/>
    </location>
</feature>
<feature type="active site" evidence="5">
    <location>
        <position position="22"/>
    </location>
</feature>
<evidence type="ECO:0000256" key="4">
    <source>
        <dbReference type="ARBA" id="ARBA00022912"/>
    </source>
</evidence>
<dbReference type="OrthoDB" id="9784339at2"/>
<organism evidence="7 8">
    <name type="scientific">Tropicimonas sediminicola</name>
    <dbReference type="NCBI Taxonomy" id="1031541"/>
    <lineage>
        <taxon>Bacteria</taxon>
        <taxon>Pseudomonadati</taxon>
        <taxon>Pseudomonadota</taxon>
        <taxon>Alphaproteobacteria</taxon>
        <taxon>Rhodobacterales</taxon>
        <taxon>Roseobacteraceae</taxon>
        <taxon>Tropicimonas</taxon>
    </lineage>
</organism>
<dbReference type="AlphaFoldDB" id="A0A239CNL2"/>
<keyword evidence="3" id="KW-0378">Hydrolase</keyword>
<comment type="similarity">
    <text evidence="1">Belongs to the low molecular weight phosphotyrosine protein phosphatase family.</text>
</comment>
<reference evidence="7 8" key="1">
    <citation type="submission" date="2017-06" db="EMBL/GenBank/DDBJ databases">
        <authorList>
            <person name="Kim H.J."/>
            <person name="Triplett B.A."/>
        </authorList>
    </citation>
    <scope>NUCLEOTIDE SEQUENCE [LARGE SCALE GENOMIC DNA]</scope>
    <source>
        <strain evidence="7 8">DSM 29339</strain>
    </source>
</reference>
<evidence type="ECO:0000256" key="3">
    <source>
        <dbReference type="ARBA" id="ARBA00022801"/>
    </source>
</evidence>
<gene>
    <name evidence="7" type="ORF">SAMN05421757_101391</name>
</gene>
<dbReference type="CDD" id="cd16343">
    <property type="entry name" value="LMWPTP"/>
    <property type="match status" value="1"/>
</dbReference>
<dbReference type="InterPro" id="IPR036196">
    <property type="entry name" value="Ptyr_pPase_sf"/>
</dbReference>
<dbReference type="RefSeq" id="WP_089230856.1">
    <property type="nucleotide sequence ID" value="NZ_FZOY01000001.1"/>
</dbReference>
<dbReference type="SMART" id="SM00226">
    <property type="entry name" value="LMWPc"/>
    <property type="match status" value="1"/>
</dbReference>
<name>A0A239CNL2_9RHOB</name>
<dbReference type="EC" id="3.1.3.48" evidence="2"/>
<feature type="active site" description="Proton donor" evidence="5">
    <location>
        <position position="130"/>
    </location>
</feature>
<evidence type="ECO:0000259" key="6">
    <source>
        <dbReference type="SMART" id="SM00226"/>
    </source>
</evidence>
<dbReference type="Pfam" id="PF01451">
    <property type="entry name" value="LMWPc"/>
    <property type="match status" value="1"/>
</dbReference>
<keyword evidence="4" id="KW-0904">Protein phosphatase</keyword>
<dbReference type="InterPro" id="IPR050438">
    <property type="entry name" value="LMW_PTPase"/>
</dbReference>
<dbReference type="PANTHER" id="PTHR11717:SF7">
    <property type="entry name" value="LOW MOLECULAR WEIGHT PHOSPHOTYROSINE PROTEIN PHOSPHATASE"/>
    <property type="match status" value="1"/>
</dbReference>
<evidence type="ECO:0000256" key="5">
    <source>
        <dbReference type="PIRSR" id="PIRSR617867-1"/>
    </source>
</evidence>
<evidence type="ECO:0000313" key="8">
    <source>
        <dbReference type="Proteomes" id="UP000198426"/>
    </source>
</evidence>
<dbReference type="InterPro" id="IPR017867">
    <property type="entry name" value="Tyr_phospatase_low_mol_wt"/>
</dbReference>
<dbReference type="GO" id="GO:0004725">
    <property type="term" value="F:protein tyrosine phosphatase activity"/>
    <property type="evidence" value="ECO:0007669"/>
    <property type="project" value="UniProtKB-EC"/>
</dbReference>
<dbReference type="InterPro" id="IPR023485">
    <property type="entry name" value="Ptyr_pPase"/>
</dbReference>
<dbReference type="PRINTS" id="PR00719">
    <property type="entry name" value="LMWPTPASE"/>
</dbReference>
<dbReference type="PANTHER" id="PTHR11717">
    <property type="entry name" value="LOW MOLECULAR WEIGHT PROTEIN TYROSINE PHOSPHATASE"/>
    <property type="match status" value="1"/>
</dbReference>
<accession>A0A239CNL2</accession>
<dbReference type="Gene3D" id="3.40.50.2300">
    <property type="match status" value="1"/>
</dbReference>
<evidence type="ECO:0000256" key="2">
    <source>
        <dbReference type="ARBA" id="ARBA00013064"/>
    </source>
</evidence>
<dbReference type="SUPFAM" id="SSF52788">
    <property type="entry name" value="Phosphotyrosine protein phosphatases I"/>
    <property type="match status" value="1"/>
</dbReference>
<keyword evidence="8" id="KW-1185">Reference proteome</keyword>
<dbReference type="Proteomes" id="UP000198426">
    <property type="component" value="Unassembled WGS sequence"/>
</dbReference>
<evidence type="ECO:0000256" key="1">
    <source>
        <dbReference type="ARBA" id="ARBA00011063"/>
    </source>
</evidence>
<sequence>MTEPTHAAPPRILFVCLGNICRSPAAEGVARELATRAGQAVEFDSAGTGSWHVGEPPDRRMQATARGSGYDLSGLRARQFVPADFSRFDLIVAMDRQNLEDIEAQRPPGNETPVRLFLAYGPSERVDVPDPYYEGGFDLVLRLIEHAAMGLLGELRRPR</sequence>